<name>A0A2K8U580_9GAMM</name>
<accession>A0A2K8U580</accession>
<dbReference type="KEGG" id="tsy:THSYN_06010"/>
<evidence type="ECO:0000259" key="3">
    <source>
        <dbReference type="Pfam" id="PF13439"/>
    </source>
</evidence>
<dbReference type="Pfam" id="PF13692">
    <property type="entry name" value="Glyco_trans_1_4"/>
    <property type="match status" value="1"/>
</dbReference>
<dbReference type="RefSeq" id="WP_100918346.1">
    <property type="nucleotide sequence ID" value="NZ_CP020370.1"/>
</dbReference>
<dbReference type="EMBL" id="CP020370">
    <property type="protein sequence ID" value="AUB80549.1"/>
    <property type="molecule type" value="Genomic_DNA"/>
</dbReference>
<dbReference type="PANTHER" id="PTHR12526">
    <property type="entry name" value="GLYCOSYLTRANSFERASE"/>
    <property type="match status" value="1"/>
</dbReference>
<protein>
    <recommendedName>
        <fullName evidence="3">Glycosyltransferase subfamily 4-like N-terminal domain-containing protein</fullName>
    </recommendedName>
</protein>
<dbReference type="AlphaFoldDB" id="A0A2K8U580"/>
<evidence type="ECO:0000256" key="2">
    <source>
        <dbReference type="ARBA" id="ARBA00022679"/>
    </source>
</evidence>
<dbReference type="SUPFAM" id="SSF53756">
    <property type="entry name" value="UDP-Glycosyltransferase/glycogen phosphorylase"/>
    <property type="match status" value="1"/>
</dbReference>
<organism evidence="4 5">
    <name type="scientific">Candidatus Thiodictyon syntrophicum</name>
    <dbReference type="NCBI Taxonomy" id="1166950"/>
    <lineage>
        <taxon>Bacteria</taxon>
        <taxon>Pseudomonadati</taxon>
        <taxon>Pseudomonadota</taxon>
        <taxon>Gammaproteobacteria</taxon>
        <taxon>Chromatiales</taxon>
        <taxon>Chromatiaceae</taxon>
        <taxon>Thiodictyon</taxon>
    </lineage>
</organism>
<evidence type="ECO:0000313" key="4">
    <source>
        <dbReference type="EMBL" id="AUB80549.1"/>
    </source>
</evidence>
<feature type="domain" description="Glycosyltransferase subfamily 4-like N-terminal" evidence="3">
    <location>
        <begin position="23"/>
        <end position="178"/>
    </location>
</feature>
<keyword evidence="2" id="KW-0808">Transferase</keyword>
<evidence type="ECO:0000256" key="1">
    <source>
        <dbReference type="ARBA" id="ARBA00022676"/>
    </source>
</evidence>
<reference evidence="4 5" key="1">
    <citation type="submission" date="2017-03" db="EMBL/GenBank/DDBJ databases">
        <title>Complete genome sequence of Candidatus 'Thiodictyon syntrophicum' sp. nov. strain Cad16T, a photolithoautotroph purple sulfur bacterium isolated from an alpine meromictic lake.</title>
        <authorList>
            <person name="Luedin S.M."/>
            <person name="Pothier J.F."/>
            <person name="Danza F."/>
            <person name="Storelli N."/>
            <person name="Wittwer M."/>
            <person name="Tonolla M."/>
        </authorList>
    </citation>
    <scope>NUCLEOTIDE SEQUENCE [LARGE SCALE GENOMIC DNA]</scope>
    <source>
        <strain evidence="4 5">Cad16T</strain>
    </source>
</reference>
<dbReference type="OrthoDB" id="9792269at2"/>
<keyword evidence="5" id="KW-1185">Reference proteome</keyword>
<proteinExistence type="predicted"/>
<dbReference type="PANTHER" id="PTHR12526:SF510">
    <property type="entry name" value="D-INOSITOL 3-PHOSPHATE GLYCOSYLTRANSFERASE"/>
    <property type="match status" value="1"/>
</dbReference>
<sequence>MTKPPRLAIYCGPFDGGSTAKIAASLANGFVARGTPTDLLVTASRAPIPEATDPRVRVLAMGRMGPWTRVPAMALYLRQHRPAAVLTHRIREDVFTLKAARLSGTGTPVFVTVHGRMSVKLDHLKGWKGRRRRAEVLHWYRRNRGLVAISQDTAQDLHALLGAAAPVTTIPNPIVTARMLELAQAPIDHPWFRADPSGARPPVLVFAGRLEVEKDLPTLLHAFARLRAGLDCRLLIIGDGRLRPQIESVRADLGLTESVDMPGWAANPYPYLRRADLVVLSSFWDALPTVLIESLALGTPVVSTECGAGPREILADGRFGPLVPPGDPRALADAMARTLADPLPAATLRQGGERYEAQRNADRYLALMLGSARGQSS</sequence>
<dbReference type="Gene3D" id="3.40.50.2000">
    <property type="entry name" value="Glycogen Phosphorylase B"/>
    <property type="match status" value="2"/>
</dbReference>
<dbReference type="InterPro" id="IPR028098">
    <property type="entry name" value="Glyco_trans_4-like_N"/>
</dbReference>
<evidence type="ECO:0000313" key="5">
    <source>
        <dbReference type="Proteomes" id="UP000232638"/>
    </source>
</evidence>
<gene>
    <name evidence="4" type="ORF">THSYN_06010</name>
</gene>
<dbReference type="Proteomes" id="UP000232638">
    <property type="component" value="Chromosome"/>
</dbReference>
<keyword evidence="1" id="KW-0328">Glycosyltransferase</keyword>
<dbReference type="GO" id="GO:0016757">
    <property type="term" value="F:glycosyltransferase activity"/>
    <property type="evidence" value="ECO:0007669"/>
    <property type="project" value="UniProtKB-KW"/>
</dbReference>
<dbReference type="Pfam" id="PF13439">
    <property type="entry name" value="Glyco_transf_4"/>
    <property type="match status" value="1"/>
</dbReference>
<dbReference type="CDD" id="cd03811">
    <property type="entry name" value="GT4_GT28_WabH-like"/>
    <property type="match status" value="1"/>
</dbReference>